<dbReference type="EMBL" id="JARBDR010000903">
    <property type="protein sequence ID" value="KAJ8304054.1"/>
    <property type="molecule type" value="Genomic_DNA"/>
</dbReference>
<reference evidence="3 4" key="1">
    <citation type="submission" date="2022-12" db="EMBL/GenBank/DDBJ databases">
        <title>Chromosome-level genome of Tegillarca granosa.</title>
        <authorList>
            <person name="Kim J."/>
        </authorList>
    </citation>
    <scope>NUCLEOTIDE SEQUENCE [LARGE SCALE GENOMIC DNA]</scope>
    <source>
        <strain evidence="3">Teg-2019</strain>
        <tissue evidence="3">Adductor muscle</tissue>
    </source>
</reference>
<dbReference type="SUPFAM" id="SSF56300">
    <property type="entry name" value="Metallo-dependent phosphatases"/>
    <property type="match status" value="1"/>
</dbReference>
<feature type="domain" description="Calcineurin-like phosphoesterase" evidence="2">
    <location>
        <begin position="20"/>
        <end position="143"/>
    </location>
</feature>
<keyword evidence="4" id="KW-1185">Reference proteome</keyword>
<dbReference type="PANTHER" id="PTHR12905:SF0">
    <property type="entry name" value="CALCINEURIN-LIKE PHOSPHOESTERASE DOMAIN-CONTAINING PROTEIN"/>
    <property type="match status" value="1"/>
</dbReference>
<evidence type="ECO:0000259" key="2">
    <source>
        <dbReference type="Pfam" id="PF00149"/>
    </source>
</evidence>
<organism evidence="3 4">
    <name type="scientific">Tegillarca granosa</name>
    <name type="common">Malaysian cockle</name>
    <name type="synonym">Anadara granosa</name>
    <dbReference type="NCBI Taxonomy" id="220873"/>
    <lineage>
        <taxon>Eukaryota</taxon>
        <taxon>Metazoa</taxon>
        <taxon>Spiralia</taxon>
        <taxon>Lophotrochozoa</taxon>
        <taxon>Mollusca</taxon>
        <taxon>Bivalvia</taxon>
        <taxon>Autobranchia</taxon>
        <taxon>Pteriomorphia</taxon>
        <taxon>Arcoida</taxon>
        <taxon>Arcoidea</taxon>
        <taxon>Arcidae</taxon>
        <taxon>Tegillarca</taxon>
    </lineage>
</organism>
<protein>
    <recommendedName>
        <fullName evidence="2">Calcineurin-like phosphoesterase domain-containing protein</fullName>
    </recommendedName>
</protein>
<name>A0ABQ9EFH1_TEGGR</name>
<dbReference type="Gene3D" id="3.60.21.10">
    <property type="match status" value="1"/>
</dbReference>
<comment type="similarity">
    <text evidence="1">Belongs to the UPF0046 family.</text>
</comment>
<dbReference type="PANTHER" id="PTHR12905">
    <property type="entry name" value="METALLOPHOSPHOESTERASE"/>
    <property type="match status" value="1"/>
</dbReference>
<proteinExistence type="inferred from homology"/>
<dbReference type="Proteomes" id="UP001217089">
    <property type="component" value="Unassembled WGS sequence"/>
</dbReference>
<evidence type="ECO:0000256" key="1">
    <source>
        <dbReference type="ARBA" id="ARBA00007993"/>
    </source>
</evidence>
<dbReference type="InterPro" id="IPR029052">
    <property type="entry name" value="Metallo-depent_PP-like"/>
</dbReference>
<gene>
    <name evidence="3" type="ORF">KUTeg_017637</name>
</gene>
<dbReference type="InterPro" id="IPR004843">
    <property type="entry name" value="Calcineurin-like_PHP"/>
</dbReference>
<dbReference type="Pfam" id="PF00149">
    <property type="entry name" value="Metallophos"/>
    <property type="match status" value="1"/>
</dbReference>
<evidence type="ECO:0000313" key="4">
    <source>
        <dbReference type="Proteomes" id="UP001217089"/>
    </source>
</evidence>
<dbReference type="InterPro" id="IPR051693">
    <property type="entry name" value="UPF0046_metallophosphoest"/>
</dbReference>
<comment type="caution">
    <text evidence="3">The sequence shown here is derived from an EMBL/GenBank/DDBJ whole genome shotgun (WGS) entry which is preliminary data.</text>
</comment>
<sequence>MEESNVVKVGDITNPNAKQIRVVHISDTHLLHDTYLPHIPDGDILIHSGDFGKFGFRKFFTGVNHQHLLDKLDQFFQSLPHRHKIFVAGNHETSFNNKSREEIQSALQHVHYLQDSSITCVGLNIYGSPWNSQRPLLHLYGHVHESSGVAVINGVTFSNAALPFYRKANVFDVFLSKDS</sequence>
<evidence type="ECO:0000313" key="3">
    <source>
        <dbReference type="EMBL" id="KAJ8304054.1"/>
    </source>
</evidence>
<accession>A0ABQ9EFH1</accession>